<evidence type="ECO:0000313" key="2">
    <source>
        <dbReference type="Proteomes" id="UP000399692"/>
    </source>
</evidence>
<dbReference type="RefSeq" id="WP_150570166.1">
    <property type="nucleotide sequence ID" value="NZ_CABVHF010000005.1"/>
</dbReference>
<protein>
    <submittedName>
        <fullName evidence="1">Uncharacterized protein</fullName>
    </submittedName>
</protein>
<gene>
    <name evidence="1" type="ORF">PS631_02113</name>
</gene>
<dbReference type="OrthoDB" id="6936348at2"/>
<proteinExistence type="predicted"/>
<dbReference type="EMBL" id="CABVHF010000005">
    <property type="protein sequence ID" value="VVM76841.1"/>
    <property type="molecule type" value="Genomic_DNA"/>
</dbReference>
<evidence type="ECO:0000313" key="1">
    <source>
        <dbReference type="EMBL" id="VVM76841.1"/>
    </source>
</evidence>
<dbReference type="AlphaFoldDB" id="A0A5E6S8A7"/>
<organism evidence="1 2">
    <name type="scientific">Pseudomonas fluorescens</name>
    <dbReference type="NCBI Taxonomy" id="294"/>
    <lineage>
        <taxon>Bacteria</taxon>
        <taxon>Pseudomonadati</taxon>
        <taxon>Pseudomonadota</taxon>
        <taxon>Gammaproteobacteria</taxon>
        <taxon>Pseudomonadales</taxon>
        <taxon>Pseudomonadaceae</taxon>
        <taxon>Pseudomonas</taxon>
    </lineage>
</organism>
<sequence length="172" mass="19547">MQDSITPATIYSASNPRFAGRFPDSEHDELWLADIKACEPGGACRVFKDVLFVESQQAAYLYGLEHEDGRPKGLKSEVADTQQLFVEFVREQTELTLARMGLLAPVFDGAEYACQARVTAAYMIHRENLRYLAFGYRNRDGDYVREKLEDPEDWLDNARAIRPFEELGTSKA</sequence>
<accession>A0A5E6S8A7</accession>
<dbReference type="Proteomes" id="UP000399692">
    <property type="component" value="Unassembled WGS sequence"/>
</dbReference>
<name>A0A5E6S8A7_PSEFL</name>
<reference evidence="1 2" key="1">
    <citation type="submission" date="2019-09" db="EMBL/GenBank/DDBJ databases">
        <authorList>
            <person name="Chandra G."/>
            <person name="Truman W A."/>
        </authorList>
    </citation>
    <scope>NUCLEOTIDE SEQUENCE [LARGE SCALE GENOMIC DNA]</scope>
    <source>
        <strain evidence="1">PS631</strain>
    </source>
</reference>